<evidence type="ECO:0000313" key="3">
    <source>
        <dbReference type="Proteomes" id="UP000188268"/>
    </source>
</evidence>
<keyword evidence="1" id="KW-0472">Membrane</keyword>
<dbReference type="EMBL" id="AWWV01014357">
    <property type="protein sequence ID" value="OMO57418.1"/>
    <property type="molecule type" value="Genomic_DNA"/>
</dbReference>
<dbReference type="Proteomes" id="UP000188268">
    <property type="component" value="Unassembled WGS sequence"/>
</dbReference>
<reference evidence="2 3" key="1">
    <citation type="submission" date="2013-09" db="EMBL/GenBank/DDBJ databases">
        <title>Corchorus capsularis genome sequencing.</title>
        <authorList>
            <person name="Alam M."/>
            <person name="Haque M.S."/>
            <person name="Islam M.S."/>
            <person name="Emdad E.M."/>
            <person name="Islam M.M."/>
            <person name="Ahmed B."/>
            <person name="Halim A."/>
            <person name="Hossen Q.M.M."/>
            <person name="Hossain M.Z."/>
            <person name="Ahmed R."/>
            <person name="Khan M.M."/>
            <person name="Islam R."/>
            <person name="Rashid M.M."/>
            <person name="Khan S.A."/>
            <person name="Rahman M.S."/>
            <person name="Alam M."/>
        </authorList>
    </citation>
    <scope>NUCLEOTIDE SEQUENCE [LARGE SCALE GENOMIC DNA]</scope>
    <source>
        <strain evidence="3">cv. CVL-1</strain>
        <tissue evidence="2">Whole seedling</tissue>
    </source>
</reference>
<keyword evidence="1" id="KW-1133">Transmembrane helix</keyword>
<dbReference type="STRING" id="210143.A0A1R3GH37"/>
<sequence length="64" mass="7318">MGIYSTAMEVVMEVTGLSPAGFFTIIAMMVVVYKIVCGMFIRPEDFELNQKKSQFSWETSRRKS</sequence>
<protein>
    <submittedName>
        <fullName evidence="2">Uncharacterized protein</fullName>
    </submittedName>
</protein>
<feature type="transmembrane region" description="Helical" evidence="1">
    <location>
        <begin position="20"/>
        <end position="41"/>
    </location>
</feature>
<evidence type="ECO:0000313" key="2">
    <source>
        <dbReference type="EMBL" id="OMO57418.1"/>
    </source>
</evidence>
<proteinExistence type="predicted"/>
<dbReference type="Gramene" id="OMO57418">
    <property type="protein sequence ID" value="OMO57418"/>
    <property type="gene ID" value="CCACVL1_25777"/>
</dbReference>
<organism evidence="2 3">
    <name type="scientific">Corchorus capsularis</name>
    <name type="common">Jute</name>
    <dbReference type="NCBI Taxonomy" id="210143"/>
    <lineage>
        <taxon>Eukaryota</taxon>
        <taxon>Viridiplantae</taxon>
        <taxon>Streptophyta</taxon>
        <taxon>Embryophyta</taxon>
        <taxon>Tracheophyta</taxon>
        <taxon>Spermatophyta</taxon>
        <taxon>Magnoliopsida</taxon>
        <taxon>eudicotyledons</taxon>
        <taxon>Gunneridae</taxon>
        <taxon>Pentapetalae</taxon>
        <taxon>rosids</taxon>
        <taxon>malvids</taxon>
        <taxon>Malvales</taxon>
        <taxon>Malvaceae</taxon>
        <taxon>Grewioideae</taxon>
        <taxon>Apeibeae</taxon>
        <taxon>Corchorus</taxon>
    </lineage>
</organism>
<gene>
    <name evidence="2" type="ORF">CCACVL1_25777</name>
</gene>
<accession>A0A1R3GH37</accession>
<dbReference type="OrthoDB" id="547796at2759"/>
<name>A0A1R3GH37_COCAP</name>
<keyword evidence="3" id="KW-1185">Reference proteome</keyword>
<comment type="caution">
    <text evidence="2">The sequence shown here is derived from an EMBL/GenBank/DDBJ whole genome shotgun (WGS) entry which is preliminary data.</text>
</comment>
<keyword evidence="1" id="KW-0812">Transmembrane</keyword>
<dbReference type="AlphaFoldDB" id="A0A1R3GH37"/>
<evidence type="ECO:0000256" key="1">
    <source>
        <dbReference type="SAM" id="Phobius"/>
    </source>
</evidence>